<organism evidence="2 3">
    <name type="scientific">Knipowitschia caucasica</name>
    <name type="common">Caucasian dwarf goby</name>
    <name type="synonym">Pomatoschistus caucasicus</name>
    <dbReference type="NCBI Taxonomy" id="637954"/>
    <lineage>
        <taxon>Eukaryota</taxon>
        <taxon>Metazoa</taxon>
        <taxon>Chordata</taxon>
        <taxon>Craniata</taxon>
        <taxon>Vertebrata</taxon>
        <taxon>Euteleostomi</taxon>
        <taxon>Actinopterygii</taxon>
        <taxon>Neopterygii</taxon>
        <taxon>Teleostei</taxon>
        <taxon>Neoteleostei</taxon>
        <taxon>Acanthomorphata</taxon>
        <taxon>Gobiaria</taxon>
        <taxon>Gobiiformes</taxon>
        <taxon>Gobioidei</taxon>
        <taxon>Gobiidae</taxon>
        <taxon>Gobiinae</taxon>
        <taxon>Knipowitschia</taxon>
    </lineage>
</organism>
<dbReference type="EMBL" id="OZ035832">
    <property type="protein sequence ID" value="CAL1572233.1"/>
    <property type="molecule type" value="Genomic_DNA"/>
</dbReference>
<keyword evidence="3" id="KW-1185">Reference proteome</keyword>
<feature type="region of interest" description="Disordered" evidence="1">
    <location>
        <begin position="61"/>
        <end position="112"/>
    </location>
</feature>
<protein>
    <submittedName>
        <fullName evidence="2">Uncharacterized protein</fullName>
    </submittedName>
</protein>
<evidence type="ECO:0000256" key="1">
    <source>
        <dbReference type="SAM" id="MobiDB-lite"/>
    </source>
</evidence>
<name>A0AAV2J3Y2_KNICA</name>
<evidence type="ECO:0000313" key="2">
    <source>
        <dbReference type="EMBL" id="CAL1572233.1"/>
    </source>
</evidence>
<proteinExistence type="predicted"/>
<dbReference type="Proteomes" id="UP001497482">
    <property type="component" value="Chromosome 10"/>
</dbReference>
<accession>A0AAV2J3Y2</accession>
<evidence type="ECO:0000313" key="3">
    <source>
        <dbReference type="Proteomes" id="UP001497482"/>
    </source>
</evidence>
<dbReference type="AlphaFoldDB" id="A0AAV2J3Y2"/>
<sequence>MEAPAAMLELSKRKGLHRVTENSRSTKSHKVPVLRVHVCVGAFSVSWRRRLVSWRRRLVSALPHTPPPHASPPPTRRLSSQAEVGDNGPVKAQRPPPQPRLAPFGPVWPRSP</sequence>
<feature type="compositionally biased region" description="Pro residues" evidence="1">
    <location>
        <begin position="64"/>
        <end position="75"/>
    </location>
</feature>
<reference evidence="2 3" key="1">
    <citation type="submission" date="2024-04" db="EMBL/GenBank/DDBJ databases">
        <authorList>
            <person name="Waldvogel A.-M."/>
            <person name="Schoenle A."/>
        </authorList>
    </citation>
    <scope>NUCLEOTIDE SEQUENCE [LARGE SCALE GENOMIC DNA]</scope>
</reference>
<feature type="region of interest" description="Disordered" evidence="1">
    <location>
        <begin position="1"/>
        <end position="29"/>
    </location>
</feature>
<gene>
    <name evidence="2" type="ORF">KC01_LOCUS4276</name>
</gene>